<feature type="domain" description="Tetracyclin repressor-like C-terminal" evidence="1">
    <location>
        <begin position="87"/>
        <end position="214"/>
    </location>
</feature>
<dbReference type="RefSeq" id="WP_020890289.1">
    <property type="nucleotide sequence ID" value="NZ_BJYV01000003.1"/>
</dbReference>
<reference evidence="2 3" key="1">
    <citation type="submission" date="2019-07" db="EMBL/GenBank/DDBJ databases">
        <title>Whole genome shotgun sequence of Cyclobacterium qasimii NBRC 106168.</title>
        <authorList>
            <person name="Hosoyama A."/>
            <person name="Uohara A."/>
            <person name="Ohji S."/>
            <person name="Ichikawa N."/>
        </authorList>
    </citation>
    <scope>NUCLEOTIDE SEQUENCE [LARGE SCALE GENOMIC DNA]</scope>
    <source>
        <strain evidence="2 3">NBRC 106168</strain>
    </source>
</reference>
<dbReference type="InterPro" id="IPR041673">
    <property type="entry name" value="TetR_C_23"/>
</dbReference>
<dbReference type="SUPFAM" id="SSF48498">
    <property type="entry name" value="Tetracyclin repressor-like, C-terminal domain"/>
    <property type="match status" value="1"/>
</dbReference>
<name>A0A512C8P9_9BACT</name>
<sequence length="218" mass="25561">MTEKTKNQQTDDSKIIEGYINHVLETGHEPASVFKFAKDLKMKEATFYEYFTSFDAVKKAVWELIFDNTVHSLESQEVYKTYTSREKLLGFLFTWIEELKERRSYLLAVYGDVPLKDRSFPSELKGFKLKFKDFANSIVNEGKETEEIAERPYLTDKYHEAMWLQVMFVFRFWLKDDSPGFEKTDAAIEKSVNLAFDLMGKSAVDSFVDFAKFLFQSK</sequence>
<dbReference type="Proteomes" id="UP000321301">
    <property type="component" value="Unassembled WGS sequence"/>
</dbReference>
<evidence type="ECO:0000313" key="2">
    <source>
        <dbReference type="EMBL" id="GEO20584.1"/>
    </source>
</evidence>
<dbReference type="Gene3D" id="1.10.357.10">
    <property type="entry name" value="Tetracycline Repressor, domain 2"/>
    <property type="match status" value="1"/>
</dbReference>
<keyword evidence="3" id="KW-1185">Reference proteome</keyword>
<proteinExistence type="predicted"/>
<accession>A0A512C8P9</accession>
<dbReference type="InterPro" id="IPR009057">
    <property type="entry name" value="Homeodomain-like_sf"/>
</dbReference>
<evidence type="ECO:0000313" key="3">
    <source>
        <dbReference type="Proteomes" id="UP000321301"/>
    </source>
</evidence>
<organism evidence="2 3">
    <name type="scientific">Cyclobacterium qasimii</name>
    <dbReference type="NCBI Taxonomy" id="1350429"/>
    <lineage>
        <taxon>Bacteria</taxon>
        <taxon>Pseudomonadati</taxon>
        <taxon>Bacteroidota</taxon>
        <taxon>Cytophagia</taxon>
        <taxon>Cytophagales</taxon>
        <taxon>Cyclobacteriaceae</taxon>
        <taxon>Cyclobacterium</taxon>
    </lineage>
</organism>
<dbReference type="SUPFAM" id="SSF46689">
    <property type="entry name" value="Homeodomain-like"/>
    <property type="match status" value="1"/>
</dbReference>
<protein>
    <recommendedName>
        <fullName evidence="1">Tetracyclin repressor-like C-terminal domain-containing protein</fullName>
    </recommendedName>
</protein>
<dbReference type="Pfam" id="PF17931">
    <property type="entry name" value="TetR_C_23"/>
    <property type="match status" value="1"/>
</dbReference>
<evidence type="ECO:0000259" key="1">
    <source>
        <dbReference type="Pfam" id="PF17931"/>
    </source>
</evidence>
<comment type="caution">
    <text evidence="2">The sequence shown here is derived from an EMBL/GenBank/DDBJ whole genome shotgun (WGS) entry which is preliminary data.</text>
</comment>
<dbReference type="AlphaFoldDB" id="A0A512C8P9"/>
<dbReference type="InterPro" id="IPR036271">
    <property type="entry name" value="Tet_transcr_reg_TetR-rel_C_sf"/>
</dbReference>
<dbReference type="EMBL" id="BJYV01000003">
    <property type="protein sequence ID" value="GEO20584.1"/>
    <property type="molecule type" value="Genomic_DNA"/>
</dbReference>
<gene>
    <name evidence="2" type="ORF">CQA01_11180</name>
</gene>